<protein>
    <submittedName>
        <fullName evidence="1">Uncharacterized protein</fullName>
    </submittedName>
</protein>
<dbReference type="Proteomes" id="UP000609651">
    <property type="component" value="Unassembled WGS sequence"/>
</dbReference>
<gene>
    <name evidence="1" type="ORF">LzC2_17980</name>
</gene>
<keyword evidence="2" id="KW-1185">Reference proteome</keyword>
<evidence type="ECO:0000313" key="1">
    <source>
        <dbReference type="EMBL" id="NNJ25725.1"/>
    </source>
</evidence>
<evidence type="ECO:0000313" key="2">
    <source>
        <dbReference type="Proteomes" id="UP000609651"/>
    </source>
</evidence>
<sequence length="407" mass="43750">MLQRDLLEEHFCAKVLQQLHDPTDVPAGVADHDAVGGGQRRGLALRAEQRADFADGLAGFAAFQRQHDADQFVVAAFVQLIEGDVRDEVRRDAFVDVGDDQEPVAANQHVPALQQVAVEDVQRFRRGVLAVVKVIEGSGRNRAGVQRQAGELGEFPQHRLPGGVPKVKAHQVLTGRLFDSGDGRFRSILVSRGVGIDGQVGRSFPGFVRPHRRTTEVDRAGRPFGNGGVEFTQGSDLSAGDPTGGASAPASVAATGTELVLRLLADLLLVALPLLVRQLGEHLLLQLLLKLRIAKLPPVAGLADFLKRLVPNLPHLLPLFVGEVQRFGRVVAVDQSRRAAGTELQLLVPLPLFVGEDLRGLLLELLLGGAEHLAHFFANLLPLLVRRGVAEHLPDRFAVDALAGGLA</sequence>
<organism evidence="1 2">
    <name type="scientific">Alienimonas chondri</name>
    <dbReference type="NCBI Taxonomy" id="2681879"/>
    <lineage>
        <taxon>Bacteria</taxon>
        <taxon>Pseudomonadati</taxon>
        <taxon>Planctomycetota</taxon>
        <taxon>Planctomycetia</taxon>
        <taxon>Planctomycetales</taxon>
        <taxon>Planctomycetaceae</taxon>
        <taxon>Alienimonas</taxon>
    </lineage>
</organism>
<reference evidence="1 2" key="1">
    <citation type="journal article" date="2020" name="Syst. Appl. Microbiol.">
        <title>Alienimonas chondri sp. nov., a novel planctomycete isolated from the biofilm of the red alga Chondrus crispus.</title>
        <authorList>
            <person name="Vitorino I."/>
            <person name="Albuquerque L."/>
            <person name="Wiegand S."/>
            <person name="Kallscheuer N."/>
            <person name="da Costa M.S."/>
            <person name="Lobo-da-Cunha A."/>
            <person name="Jogler C."/>
            <person name="Lage O.M."/>
        </authorList>
    </citation>
    <scope>NUCLEOTIDE SEQUENCE [LARGE SCALE GENOMIC DNA]</scope>
    <source>
        <strain evidence="1 2">LzC2</strain>
    </source>
</reference>
<dbReference type="EMBL" id="WTPX01000047">
    <property type="protein sequence ID" value="NNJ25725.1"/>
    <property type="molecule type" value="Genomic_DNA"/>
</dbReference>
<proteinExistence type="predicted"/>
<name>A0ABX1VCS4_9PLAN</name>
<comment type="caution">
    <text evidence="1">The sequence shown here is derived from an EMBL/GenBank/DDBJ whole genome shotgun (WGS) entry which is preliminary data.</text>
</comment>
<accession>A0ABX1VCS4</accession>